<accession>A0ABQ4Y018</accession>
<protein>
    <recommendedName>
        <fullName evidence="4">HECT domain-containing protein</fullName>
    </recommendedName>
</protein>
<keyword evidence="1" id="KW-0812">Transmembrane</keyword>
<proteinExistence type="predicted"/>
<keyword evidence="3" id="KW-1185">Reference proteome</keyword>
<feature type="transmembrane region" description="Helical" evidence="1">
    <location>
        <begin position="193"/>
        <end position="214"/>
    </location>
</feature>
<evidence type="ECO:0000313" key="3">
    <source>
        <dbReference type="Proteomes" id="UP001151760"/>
    </source>
</evidence>
<keyword evidence="1" id="KW-1133">Transmembrane helix</keyword>
<reference evidence="2" key="1">
    <citation type="journal article" date="2022" name="Int. J. Mol. Sci.">
        <title>Draft Genome of Tanacetum Coccineum: Genomic Comparison of Closely Related Tanacetum-Family Plants.</title>
        <authorList>
            <person name="Yamashiro T."/>
            <person name="Shiraishi A."/>
            <person name="Nakayama K."/>
            <person name="Satake H."/>
        </authorList>
    </citation>
    <scope>NUCLEOTIDE SEQUENCE</scope>
</reference>
<evidence type="ECO:0008006" key="4">
    <source>
        <dbReference type="Google" id="ProtNLM"/>
    </source>
</evidence>
<name>A0ABQ4Y018_9ASTR</name>
<reference evidence="2" key="2">
    <citation type="submission" date="2022-01" db="EMBL/GenBank/DDBJ databases">
        <authorList>
            <person name="Yamashiro T."/>
            <person name="Shiraishi A."/>
            <person name="Satake H."/>
            <person name="Nakayama K."/>
        </authorList>
    </citation>
    <scope>NUCLEOTIDE SEQUENCE</scope>
</reference>
<keyword evidence="1" id="KW-0472">Membrane</keyword>
<organism evidence="2 3">
    <name type="scientific">Tanacetum coccineum</name>
    <dbReference type="NCBI Taxonomy" id="301880"/>
    <lineage>
        <taxon>Eukaryota</taxon>
        <taxon>Viridiplantae</taxon>
        <taxon>Streptophyta</taxon>
        <taxon>Embryophyta</taxon>
        <taxon>Tracheophyta</taxon>
        <taxon>Spermatophyta</taxon>
        <taxon>Magnoliopsida</taxon>
        <taxon>eudicotyledons</taxon>
        <taxon>Gunneridae</taxon>
        <taxon>Pentapetalae</taxon>
        <taxon>asterids</taxon>
        <taxon>campanulids</taxon>
        <taxon>Asterales</taxon>
        <taxon>Asteraceae</taxon>
        <taxon>Asteroideae</taxon>
        <taxon>Anthemideae</taxon>
        <taxon>Anthemidinae</taxon>
        <taxon>Tanacetum</taxon>
    </lineage>
</organism>
<sequence>MDDPNITMEEYIRLEEEKARRHGRTFNWQTATFGKVKNYEDEDDHPIDFEILKFWQVFFDNTSTAIQSEPTVYLENEFPAIVYNDGLTSKSDFGIRPLINSECIDEINLIDETSLSEYDEEIVSRFNDLFNDIHPDDLKSEKDDDDNDIGIIQSSEDNEITHGENGFSETSHDKIIKTFETGSFVINLNIVIWNYYVNGMIFFLIINLYVPYGIPFDPKRYYKDGSHTSVAEAKKQYGVFNFIEYGVLHQFLPKVLNTNTPYSVERIRHMAPLPAVDQRHPWLRYQIEEYTEGIRHSYEQRLETIWSRPVNRVHVLDFEGLTAEMRQDLAVRLRMVYFGEGQQVFVSHAWRRLFGIRGPLVREFILEFLSTCRMSDTVMDLDTADTLCFQLGGVRRRMT</sequence>
<dbReference type="EMBL" id="BQNB010009931">
    <property type="protein sequence ID" value="GJS70390.1"/>
    <property type="molecule type" value="Genomic_DNA"/>
</dbReference>
<gene>
    <name evidence="2" type="ORF">Tco_0703231</name>
</gene>
<evidence type="ECO:0000313" key="2">
    <source>
        <dbReference type="EMBL" id="GJS70390.1"/>
    </source>
</evidence>
<comment type="caution">
    <text evidence="2">The sequence shown here is derived from an EMBL/GenBank/DDBJ whole genome shotgun (WGS) entry which is preliminary data.</text>
</comment>
<dbReference type="Proteomes" id="UP001151760">
    <property type="component" value="Unassembled WGS sequence"/>
</dbReference>
<evidence type="ECO:0000256" key="1">
    <source>
        <dbReference type="SAM" id="Phobius"/>
    </source>
</evidence>